<feature type="domain" description="YCII-related" evidence="2">
    <location>
        <begin position="1"/>
        <end position="86"/>
    </location>
</feature>
<dbReference type="STRING" id="441119.SAMN04488047_14127"/>
<sequence length="91" mass="9968">MYVVLIARDKPGHLQTRLDNREAHLAYARASGILERGGPLLDDNGEMAGSMAVLNVPDMKTAEDFAANDPYNKAGLFAEVTLQEWKQVIAP</sequence>
<evidence type="ECO:0000259" key="2">
    <source>
        <dbReference type="Pfam" id="PF03795"/>
    </source>
</evidence>
<dbReference type="Proteomes" id="UP000199356">
    <property type="component" value="Unassembled WGS sequence"/>
</dbReference>
<dbReference type="InterPro" id="IPR005545">
    <property type="entry name" value="YCII"/>
</dbReference>
<reference evidence="3 4" key="1">
    <citation type="submission" date="2016-10" db="EMBL/GenBank/DDBJ databases">
        <authorList>
            <person name="de Groot N.N."/>
        </authorList>
    </citation>
    <scope>NUCLEOTIDE SEQUENCE [LARGE SCALE GENOMIC DNA]</scope>
    <source>
        <strain evidence="3 4">DSM 19547</strain>
    </source>
</reference>
<dbReference type="Gene3D" id="3.30.70.1060">
    <property type="entry name" value="Dimeric alpha+beta barrel"/>
    <property type="match status" value="1"/>
</dbReference>
<proteinExistence type="inferred from homology"/>
<dbReference type="Pfam" id="PF03795">
    <property type="entry name" value="YCII"/>
    <property type="match status" value="1"/>
</dbReference>
<keyword evidence="4" id="KW-1185">Reference proteome</keyword>
<dbReference type="EMBL" id="FOXA01000041">
    <property type="protein sequence ID" value="SFQ15877.1"/>
    <property type="molecule type" value="Genomic_DNA"/>
</dbReference>
<gene>
    <name evidence="3" type="ORF">SAMN04488047_14127</name>
</gene>
<dbReference type="SUPFAM" id="SSF54909">
    <property type="entry name" value="Dimeric alpha+beta barrel"/>
    <property type="match status" value="1"/>
</dbReference>
<protein>
    <recommendedName>
        <fullName evidence="2">YCII-related domain-containing protein</fullName>
    </recommendedName>
</protein>
<dbReference type="OrthoDB" id="2293521at2"/>
<organism evidence="3 4">
    <name type="scientific">Tranquillimonas alkanivorans</name>
    <dbReference type="NCBI Taxonomy" id="441119"/>
    <lineage>
        <taxon>Bacteria</taxon>
        <taxon>Pseudomonadati</taxon>
        <taxon>Pseudomonadota</taxon>
        <taxon>Alphaproteobacteria</taxon>
        <taxon>Rhodobacterales</taxon>
        <taxon>Roseobacteraceae</taxon>
        <taxon>Tranquillimonas</taxon>
    </lineage>
</organism>
<dbReference type="PANTHER" id="PTHR33606">
    <property type="entry name" value="PROTEIN YCII"/>
    <property type="match status" value="1"/>
</dbReference>
<dbReference type="PANTHER" id="PTHR33606:SF3">
    <property type="entry name" value="PROTEIN YCII"/>
    <property type="match status" value="1"/>
</dbReference>
<dbReference type="RefSeq" id="WP_093425613.1">
    <property type="nucleotide sequence ID" value="NZ_FOXA01000041.1"/>
</dbReference>
<comment type="similarity">
    <text evidence="1">Belongs to the YciI family.</text>
</comment>
<dbReference type="InterPro" id="IPR051807">
    <property type="entry name" value="Sec-metab_biosynth-assoc"/>
</dbReference>
<accession>A0A1I5W8E4</accession>
<dbReference type="InterPro" id="IPR011008">
    <property type="entry name" value="Dimeric_a/b-barrel"/>
</dbReference>
<evidence type="ECO:0000256" key="1">
    <source>
        <dbReference type="ARBA" id="ARBA00007689"/>
    </source>
</evidence>
<dbReference type="AlphaFoldDB" id="A0A1I5W8E4"/>
<name>A0A1I5W8E4_9RHOB</name>
<evidence type="ECO:0000313" key="3">
    <source>
        <dbReference type="EMBL" id="SFQ15877.1"/>
    </source>
</evidence>
<evidence type="ECO:0000313" key="4">
    <source>
        <dbReference type="Proteomes" id="UP000199356"/>
    </source>
</evidence>